<evidence type="ECO:0000313" key="14">
    <source>
        <dbReference type="EMBL" id="GGW80721.1"/>
    </source>
</evidence>
<evidence type="ECO:0000256" key="3">
    <source>
        <dbReference type="ARBA" id="ARBA00022679"/>
    </source>
</evidence>
<dbReference type="InterPro" id="IPR005260">
    <property type="entry name" value="Asp_kin_monofn"/>
</dbReference>
<evidence type="ECO:0000313" key="15">
    <source>
        <dbReference type="Proteomes" id="UP000631300"/>
    </source>
</evidence>
<feature type="binding site" evidence="8">
    <location>
        <position position="246"/>
    </location>
    <ligand>
        <name>ATP</name>
        <dbReference type="ChEBI" id="CHEBI:30616"/>
    </ligand>
</feature>
<reference evidence="14" key="2">
    <citation type="submission" date="2020-09" db="EMBL/GenBank/DDBJ databases">
        <authorList>
            <person name="Sun Q."/>
            <person name="Kim S."/>
        </authorList>
    </citation>
    <scope>NUCLEOTIDE SEQUENCE</scope>
    <source>
        <strain evidence="14">KCTC 22164</strain>
    </source>
</reference>
<dbReference type="Pfam" id="PF00696">
    <property type="entry name" value="AA_kinase"/>
    <property type="match status" value="1"/>
</dbReference>
<proteinExistence type="inferred from homology"/>
<comment type="similarity">
    <text evidence="2 9">Belongs to the aspartokinase family.</text>
</comment>
<sequence>MPHCFSLLSEFIVTNALTIAKFGGTSVASYPAMQNCARIVAGNENTRIVVVSAAAGVTNHLVTLAHTALTQEQIDETCDAVRDIEFAILNALKDKSAVEDKLNDLLEEMRALALHEEILHRHDLKDQLLSMGERMSSLLFAEVLAEQGASSMNFDVRKVLRTDSEFGAASPDIATIQTLAGQLLKPEMDSAVVVTQGFVGADQQGRTTTLGRGGSDFTAALLAEALGAEACEIWTDVTGVYSTDPRITDAARPLPELSFEEAAEMATFGAKVLHPATMEPALRKNIKVFVGSSREPEKGGTWIMRDCSEEPPYRAITRRKEQVMVTVKTPKMMYAQGFLEQVFAIIAKHRLSVDLVTTSEISVSFTLDNPANSVAQRLNKETIAELETICDVKVESGFDLVTVVGNNMQSAPGITSNIFAAVTSYNLRMICFGANPHNMSFLVSEAVSSDVVKDLHTALFQ</sequence>
<dbReference type="GO" id="GO:0005524">
    <property type="term" value="F:ATP binding"/>
    <property type="evidence" value="ECO:0007669"/>
    <property type="project" value="UniProtKB-KW"/>
</dbReference>
<evidence type="ECO:0000256" key="1">
    <source>
        <dbReference type="ARBA" id="ARBA00004766"/>
    </source>
</evidence>
<feature type="coiled-coil region" evidence="11">
    <location>
        <begin position="88"/>
        <end position="115"/>
    </location>
</feature>
<dbReference type="GO" id="GO:0004072">
    <property type="term" value="F:aspartate kinase activity"/>
    <property type="evidence" value="ECO:0007669"/>
    <property type="project" value="UniProtKB-EC"/>
</dbReference>
<dbReference type="SUPFAM" id="SSF53633">
    <property type="entry name" value="Carbamate kinase-like"/>
    <property type="match status" value="1"/>
</dbReference>
<dbReference type="EC" id="2.7.2.4" evidence="9"/>
<reference evidence="14" key="1">
    <citation type="journal article" date="2014" name="Int. J. Syst. Evol. Microbiol.">
        <title>Complete genome sequence of Corynebacterium casei LMG S-19264T (=DSM 44701T), isolated from a smear-ripened cheese.</title>
        <authorList>
            <consortium name="US DOE Joint Genome Institute (JGI-PGF)"/>
            <person name="Walter F."/>
            <person name="Albersmeier A."/>
            <person name="Kalinowski J."/>
            <person name="Ruckert C."/>
        </authorList>
    </citation>
    <scope>NUCLEOTIDE SEQUENCE</scope>
    <source>
        <strain evidence="14">KCTC 22164</strain>
    </source>
</reference>
<evidence type="ECO:0000256" key="6">
    <source>
        <dbReference type="ARBA" id="ARBA00022840"/>
    </source>
</evidence>
<protein>
    <recommendedName>
        <fullName evidence="9">Aspartokinase</fullName>
        <ecNumber evidence="9">2.7.2.4</ecNumber>
    </recommendedName>
</protein>
<dbReference type="Proteomes" id="UP000631300">
    <property type="component" value="Unassembled WGS sequence"/>
</dbReference>
<dbReference type="GO" id="GO:0009090">
    <property type="term" value="P:homoserine biosynthetic process"/>
    <property type="evidence" value="ECO:0007669"/>
    <property type="project" value="TreeGrafter"/>
</dbReference>
<dbReference type="PANTHER" id="PTHR21499">
    <property type="entry name" value="ASPARTATE KINASE"/>
    <property type="match status" value="1"/>
</dbReference>
<comment type="caution">
    <text evidence="14">The sequence shown here is derived from an EMBL/GenBank/DDBJ whole genome shotgun (WGS) entry which is preliminary data.</text>
</comment>
<keyword evidence="10" id="KW-0028">Amino-acid biosynthesis</keyword>
<dbReference type="SUPFAM" id="SSF55021">
    <property type="entry name" value="ACT-like"/>
    <property type="match status" value="2"/>
</dbReference>
<feature type="binding site" evidence="8">
    <location>
        <position position="58"/>
    </location>
    <ligand>
        <name>substrate</name>
    </ligand>
</feature>
<evidence type="ECO:0000256" key="4">
    <source>
        <dbReference type="ARBA" id="ARBA00022741"/>
    </source>
</evidence>
<feature type="binding site" evidence="8">
    <location>
        <position position="133"/>
    </location>
    <ligand>
        <name>substrate</name>
    </ligand>
</feature>
<comment type="catalytic activity">
    <reaction evidence="7 9">
        <text>L-aspartate + ATP = 4-phospho-L-aspartate + ADP</text>
        <dbReference type="Rhea" id="RHEA:23776"/>
        <dbReference type="ChEBI" id="CHEBI:29991"/>
        <dbReference type="ChEBI" id="CHEBI:30616"/>
        <dbReference type="ChEBI" id="CHEBI:57535"/>
        <dbReference type="ChEBI" id="CHEBI:456216"/>
        <dbReference type="EC" id="2.7.2.4"/>
    </reaction>
</comment>
<dbReference type="AlphaFoldDB" id="A0A918JKQ0"/>
<evidence type="ECO:0000256" key="10">
    <source>
        <dbReference type="RuleBase" id="RU004249"/>
    </source>
</evidence>
<evidence type="ECO:0000256" key="9">
    <source>
        <dbReference type="RuleBase" id="RU003448"/>
    </source>
</evidence>
<feature type="binding site" evidence="8">
    <location>
        <begin position="21"/>
        <end position="24"/>
    </location>
    <ligand>
        <name>ATP</name>
        <dbReference type="ChEBI" id="CHEBI:30616"/>
    </ligand>
</feature>
<evidence type="ECO:0000256" key="7">
    <source>
        <dbReference type="ARBA" id="ARBA00047872"/>
    </source>
</evidence>
<gene>
    <name evidence="14" type="primary">lysC</name>
    <name evidence="14" type="ORF">GCM10007391_12090</name>
</gene>
<dbReference type="CDD" id="cd04932">
    <property type="entry name" value="ACT_AKiii-LysC-EC_1"/>
    <property type="match status" value="1"/>
</dbReference>
<accession>A0A918JKQ0</accession>
<dbReference type="InterPro" id="IPR001048">
    <property type="entry name" value="Asp/Glu/Uridylate_kinase"/>
</dbReference>
<keyword evidence="6 8" id="KW-0067">ATP-binding</keyword>
<keyword evidence="4 8" id="KW-0547">Nucleotide-binding</keyword>
<dbReference type="InterPro" id="IPR036393">
    <property type="entry name" value="AceGlu_kinase-like_sf"/>
</dbReference>
<dbReference type="NCBIfam" id="TIGR00657">
    <property type="entry name" value="asp_kinases"/>
    <property type="match status" value="1"/>
</dbReference>
<comment type="pathway">
    <text evidence="1 10">Amino-acid biosynthesis; L-lysine biosynthesis via DAP pathway; (S)-tetrahydrodipicolinate from L-aspartate: step 1/4.</text>
</comment>
<dbReference type="PANTHER" id="PTHR21499:SF59">
    <property type="entry name" value="ASPARTOKINASE"/>
    <property type="match status" value="1"/>
</dbReference>
<comment type="pathway">
    <text evidence="10">Amino-acid biosynthesis; L-methionine biosynthesis via de novo pathway; L-homoserine from L-aspartate: step 1/3.</text>
</comment>
<dbReference type="Pfam" id="PF22468">
    <property type="entry name" value="ACT_9"/>
    <property type="match status" value="1"/>
</dbReference>
<keyword evidence="15" id="KW-1185">Reference proteome</keyword>
<dbReference type="GO" id="GO:0005829">
    <property type="term" value="C:cytosol"/>
    <property type="evidence" value="ECO:0007669"/>
    <property type="project" value="TreeGrafter"/>
</dbReference>
<evidence type="ECO:0000256" key="5">
    <source>
        <dbReference type="ARBA" id="ARBA00022777"/>
    </source>
</evidence>
<evidence type="ECO:0000259" key="12">
    <source>
        <dbReference type="Pfam" id="PF00696"/>
    </source>
</evidence>
<feature type="binding site" evidence="8">
    <location>
        <begin position="271"/>
        <end position="272"/>
    </location>
    <ligand>
        <name>ATP</name>
        <dbReference type="ChEBI" id="CHEBI:30616"/>
    </ligand>
</feature>
<dbReference type="NCBIfam" id="NF006570">
    <property type="entry name" value="PRK09084.1"/>
    <property type="match status" value="1"/>
</dbReference>
<evidence type="ECO:0000256" key="8">
    <source>
        <dbReference type="PIRSR" id="PIRSR000726-1"/>
    </source>
</evidence>
<dbReference type="Gene3D" id="3.40.1160.10">
    <property type="entry name" value="Acetylglutamate kinase-like"/>
    <property type="match status" value="1"/>
</dbReference>
<dbReference type="Gene3D" id="1.20.120.1320">
    <property type="entry name" value="Aspartokinase, catalytic domain"/>
    <property type="match status" value="1"/>
</dbReference>
<feature type="binding site" evidence="8">
    <location>
        <begin position="235"/>
        <end position="236"/>
    </location>
    <ligand>
        <name>ATP</name>
        <dbReference type="ChEBI" id="CHEBI:30616"/>
    </ligand>
</feature>
<dbReference type="EMBL" id="BMXP01000002">
    <property type="protein sequence ID" value="GGW80721.1"/>
    <property type="molecule type" value="Genomic_DNA"/>
</dbReference>
<keyword evidence="5 9" id="KW-0418">Kinase</keyword>
<evidence type="ECO:0000259" key="13">
    <source>
        <dbReference type="Pfam" id="PF22468"/>
    </source>
</evidence>
<dbReference type="PIRSF" id="PIRSF000726">
    <property type="entry name" value="Asp_kin"/>
    <property type="match status" value="1"/>
</dbReference>
<dbReference type="Gene3D" id="3.30.70.260">
    <property type="match status" value="2"/>
</dbReference>
<dbReference type="InterPro" id="IPR045865">
    <property type="entry name" value="ACT-like_dom_sf"/>
</dbReference>
<feature type="domain" description="Aspartate/glutamate/uridylate kinase" evidence="12">
    <location>
        <begin position="17"/>
        <end position="291"/>
    </location>
</feature>
<comment type="pathway">
    <text evidence="10">Amino-acid biosynthesis; L-threonine biosynthesis; L-threonine from L-aspartate: step 1/5.</text>
</comment>
<keyword evidence="3 9" id="KW-0808">Transferase</keyword>
<dbReference type="InterPro" id="IPR001341">
    <property type="entry name" value="Asp_kinase"/>
</dbReference>
<keyword evidence="11" id="KW-0175">Coiled coil</keyword>
<dbReference type="InterPro" id="IPR018042">
    <property type="entry name" value="Aspartate_kinase_CS"/>
</dbReference>
<feature type="binding site" evidence="8">
    <location>
        <position position="241"/>
    </location>
    <ligand>
        <name>ATP</name>
        <dbReference type="ChEBI" id="CHEBI:30616"/>
    </ligand>
</feature>
<dbReference type="PROSITE" id="PS00324">
    <property type="entry name" value="ASPARTOKINASE"/>
    <property type="match status" value="1"/>
</dbReference>
<organism evidence="14 15">
    <name type="scientific">Alteromonas halophila</name>
    <dbReference type="NCBI Taxonomy" id="516698"/>
    <lineage>
        <taxon>Bacteria</taxon>
        <taxon>Pseudomonadati</taxon>
        <taxon>Pseudomonadota</taxon>
        <taxon>Gammaproteobacteria</taxon>
        <taxon>Alteromonadales</taxon>
        <taxon>Alteromonadaceae</taxon>
        <taxon>Alteromonas/Salinimonas group</taxon>
        <taxon>Alteromonas</taxon>
    </lineage>
</organism>
<dbReference type="GO" id="GO:0009089">
    <property type="term" value="P:lysine biosynthetic process via diaminopimelate"/>
    <property type="evidence" value="ECO:0007669"/>
    <property type="project" value="InterPro"/>
</dbReference>
<dbReference type="InterPro" id="IPR042199">
    <property type="entry name" value="AsparK_Bifunc_asparK/hSer_DH"/>
</dbReference>
<dbReference type="InterPro" id="IPR054352">
    <property type="entry name" value="ACT_Aspartokinase"/>
</dbReference>
<evidence type="ECO:0000256" key="2">
    <source>
        <dbReference type="ARBA" id="ARBA00010122"/>
    </source>
</evidence>
<name>A0A918JKQ0_9ALTE</name>
<evidence type="ECO:0000256" key="11">
    <source>
        <dbReference type="SAM" id="Coils"/>
    </source>
</evidence>
<feature type="domain" description="Aspartokinase ACT" evidence="13">
    <location>
        <begin position="401"/>
        <end position="459"/>
    </location>
</feature>